<dbReference type="Gene3D" id="1.10.10.10">
    <property type="entry name" value="Winged helix-like DNA-binding domain superfamily/Winged helix DNA-binding domain"/>
    <property type="match status" value="1"/>
</dbReference>
<evidence type="ECO:0000256" key="3">
    <source>
        <dbReference type="ARBA" id="ARBA00023163"/>
    </source>
</evidence>
<dbReference type="PANTHER" id="PTHR42756:SF1">
    <property type="entry name" value="TRANSCRIPTIONAL REPRESSOR OF EMRAB OPERON"/>
    <property type="match status" value="1"/>
</dbReference>
<dbReference type="Pfam" id="PF01047">
    <property type="entry name" value="MarR"/>
    <property type="match status" value="1"/>
</dbReference>
<accession>A0A6L9EBW6</accession>
<feature type="domain" description="HTH marR-type" evidence="4">
    <location>
        <begin position="6"/>
        <end position="133"/>
    </location>
</feature>
<keyword evidence="3" id="KW-0804">Transcription</keyword>
<sequence length="133" mass="15274">MKYQLEHCVGSRLRRLSRIADGHIRSFLGDHKITENQMTILFTLHELGKVEQGKVGEVLCLERSTVSRNIKLLEKQGLIIRTADYRPQVALTDSGMDLVKILIPEWEKAMDLLVDQLQEQGMDSIKVLESRMK</sequence>
<evidence type="ECO:0000256" key="2">
    <source>
        <dbReference type="ARBA" id="ARBA00023125"/>
    </source>
</evidence>
<dbReference type="AlphaFoldDB" id="A0A6L9EBW6"/>
<dbReference type="PROSITE" id="PS50995">
    <property type="entry name" value="HTH_MARR_2"/>
    <property type="match status" value="1"/>
</dbReference>
<evidence type="ECO:0000259" key="4">
    <source>
        <dbReference type="PROSITE" id="PS50995"/>
    </source>
</evidence>
<proteinExistence type="predicted"/>
<dbReference type="SMART" id="SM00347">
    <property type="entry name" value="HTH_MARR"/>
    <property type="match status" value="1"/>
</dbReference>
<gene>
    <name evidence="5" type="ORF">GTQ38_09455</name>
</gene>
<dbReference type="RefSeq" id="WP_161435270.1">
    <property type="nucleotide sequence ID" value="NZ_WXYO01000004.1"/>
</dbReference>
<keyword evidence="6" id="KW-1185">Reference proteome</keyword>
<reference evidence="5 6" key="1">
    <citation type="submission" date="2020-01" db="EMBL/GenBank/DDBJ databases">
        <title>Bacteria diversity of Porities sp.</title>
        <authorList>
            <person name="Wang G."/>
        </authorList>
    </citation>
    <scope>NUCLEOTIDE SEQUENCE [LARGE SCALE GENOMIC DNA]</scope>
    <source>
        <strain evidence="5 6">R33</strain>
    </source>
</reference>
<name>A0A6L9EBW6_9FLAO</name>
<evidence type="ECO:0000313" key="6">
    <source>
        <dbReference type="Proteomes" id="UP000475249"/>
    </source>
</evidence>
<keyword evidence="1" id="KW-0805">Transcription regulation</keyword>
<comment type="caution">
    <text evidence="5">The sequence shown here is derived from an EMBL/GenBank/DDBJ whole genome shotgun (WGS) entry which is preliminary data.</text>
</comment>
<evidence type="ECO:0000313" key="5">
    <source>
        <dbReference type="EMBL" id="NAS12227.1"/>
    </source>
</evidence>
<dbReference type="InterPro" id="IPR036388">
    <property type="entry name" value="WH-like_DNA-bd_sf"/>
</dbReference>
<dbReference type="PANTHER" id="PTHR42756">
    <property type="entry name" value="TRANSCRIPTIONAL REGULATOR, MARR"/>
    <property type="match status" value="1"/>
</dbReference>
<evidence type="ECO:0000256" key="1">
    <source>
        <dbReference type="ARBA" id="ARBA00023015"/>
    </source>
</evidence>
<dbReference type="EMBL" id="WXYO01000004">
    <property type="protein sequence ID" value="NAS12227.1"/>
    <property type="molecule type" value="Genomic_DNA"/>
</dbReference>
<dbReference type="GO" id="GO:0003677">
    <property type="term" value="F:DNA binding"/>
    <property type="evidence" value="ECO:0007669"/>
    <property type="project" value="UniProtKB-KW"/>
</dbReference>
<organism evidence="5 6">
    <name type="scientific">Poritiphilus flavus</name>
    <dbReference type="NCBI Taxonomy" id="2697053"/>
    <lineage>
        <taxon>Bacteria</taxon>
        <taxon>Pseudomonadati</taxon>
        <taxon>Bacteroidota</taxon>
        <taxon>Flavobacteriia</taxon>
        <taxon>Flavobacteriales</taxon>
        <taxon>Flavobacteriaceae</taxon>
        <taxon>Poritiphilus</taxon>
    </lineage>
</organism>
<protein>
    <submittedName>
        <fullName evidence="5">MarR family transcriptional regulator</fullName>
    </submittedName>
</protein>
<dbReference type="InterPro" id="IPR000835">
    <property type="entry name" value="HTH_MarR-typ"/>
</dbReference>
<dbReference type="InterPro" id="IPR036390">
    <property type="entry name" value="WH_DNA-bd_sf"/>
</dbReference>
<keyword evidence="2" id="KW-0238">DNA-binding</keyword>
<dbReference type="Proteomes" id="UP000475249">
    <property type="component" value="Unassembled WGS sequence"/>
</dbReference>
<dbReference type="GO" id="GO:0003700">
    <property type="term" value="F:DNA-binding transcription factor activity"/>
    <property type="evidence" value="ECO:0007669"/>
    <property type="project" value="InterPro"/>
</dbReference>
<dbReference type="SUPFAM" id="SSF46785">
    <property type="entry name" value="Winged helix' DNA-binding domain"/>
    <property type="match status" value="1"/>
</dbReference>